<organism evidence="1 2">
    <name type="scientific">Rhodococcus phage Weasels2</name>
    <dbReference type="NCBI Taxonomy" id="1897437"/>
    <lineage>
        <taxon>Viruses</taxon>
        <taxon>Duplodnaviria</taxon>
        <taxon>Heunggongvirae</taxon>
        <taxon>Uroviricota</taxon>
        <taxon>Caudoviricetes</taxon>
        <taxon>Weaselvirus</taxon>
        <taxon>Weaselvirus weasel</taxon>
    </lineage>
</organism>
<sequence>MHYQATVRVIRVRDGWECEPVNTPIFFVDAISTSEAFSKVRQIYGGLLIAKDLIYISVMDTDSVVTFYDEEIL</sequence>
<dbReference type="Proteomes" id="UP000224902">
    <property type="component" value="Segment"/>
</dbReference>
<dbReference type="EMBL" id="KX774321">
    <property type="protein sequence ID" value="AOZ63853.1"/>
    <property type="molecule type" value="Genomic_DNA"/>
</dbReference>
<accession>A0A1I9SAP7</accession>
<evidence type="ECO:0000313" key="1">
    <source>
        <dbReference type="EMBL" id="AOZ63853.1"/>
    </source>
</evidence>
<gene>
    <name evidence="1" type="ORF">SEA_WEASELS2_275</name>
</gene>
<name>A0A1I9SAP7_9CAUD</name>
<reference evidence="2" key="1">
    <citation type="submission" date="2016-08" db="EMBL/GenBank/DDBJ databases">
        <authorList>
            <person name="Seilhamer J.J."/>
        </authorList>
    </citation>
    <scope>NUCLEOTIDE SEQUENCE [LARGE SCALE GENOMIC DNA]</scope>
</reference>
<keyword evidence="2" id="KW-1185">Reference proteome</keyword>
<evidence type="ECO:0000313" key="2">
    <source>
        <dbReference type="Proteomes" id="UP000224902"/>
    </source>
</evidence>
<proteinExistence type="predicted"/>
<protein>
    <submittedName>
        <fullName evidence="1">Uncharacterized protein</fullName>
    </submittedName>
</protein>